<evidence type="ECO:0000313" key="2">
    <source>
        <dbReference type="Proteomes" id="UP000439903"/>
    </source>
</evidence>
<proteinExistence type="predicted"/>
<organism evidence="1 2">
    <name type="scientific">Gigaspora margarita</name>
    <dbReference type="NCBI Taxonomy" id="4874"/>
    <lineage>
        <taxon>Eukaryota</taxon>
        <taxon>Fungi</taxon>
        <taxon>Fungi incertae sedis</taxon>
        <taxon>Mucoromycota</taxon>
        <taxon>Glomeromycotina</taxon>
        <taxon>Glomeromycetes</taxon>
        <taxon>Diversisporales</taxon>
        <taxon>Gigasporaceae</taxon>
        <taxon>Gigaspora</taxon>
    </lineage>
</organism>
<dbReference type="Proteomes" id="UP000439903">
    <property type="component" value="Unassembled WGS sequence"/>
</dbReference>
<reference evidence="1 2" key="1">
    <citation type="journal article" date="2019" name="Environ. Microbiol.">
        <title>At the nexus of three kingdoms: the genome of the mycorrhizal fungus Gigaspora margarita provides insights into plant, endobacterial and fungal interactions.</title>
        <authorList>
            <person name="Venice F."/>
            <person name="Ghignone S."/>
            <person name="Salvioli di Fossalunga A."/>
            <person name="Amselem J."/>
            <person name="Novero M."/>
            <person name="Xianan X."/>
            <person name="Sedzielewska Toro K."/>
            <person name="Morin E."/>
            <person name="Lipzen A."/>
            <person name="Grigoriev I.V."/>
            <person name="Henrissat B."/>
            <person name="Martin F.M."/>
            <person name="Bonfante P."/>
        </authorList>
    </citation>
    <scope>NUCLEOTIDE SEQUENCE [LARGE SCALE GENOMIC DNA]</scope>
    <source>
        <strain evidence="1 2">BEG34</strain>
    </source>
</reference>
<protein>
    <submittedName>
        <fullName evidence="1">Uncharacterized protein</fullName>
    </submittedName>
</protein>
<comment type="caution">
    <text evidence="1">The sequence shown here is derived from an EMBL/GenBank/DDBJ whole genome shotgun (WGS) entry which is preliminary data.</text>
</comment>
<name>A0A8H3XAV4_GIGMA</name>
<dbReference type="AlphaFoldDB" id="A0A8H3XAV4"/>
<gene>
    <name evidence="1" type="ORF">F8M41_004158</name>
</gene>
<dbReference type="EMBL" id="WTPW01001377">
    <property type="protein sequence ID" value="KAF0439331.1"/>
    <property type="molecule type" value="Genomic_DNA"/>
</dbReference>
<keyword evidence="2" id="KW-1185">Reference proteome</keyword>
<accession>A0A8H3XAV4</accession>
<dbReference type="OrthoDB" id="2367476at2759"/>
<sequence length="151" mass="18310">MKQHNNTLTIKKVEKWHIFRGWKHGCKEDFWKEEGSVKFLFAFDEAYTLIKWKIDYLNPSKRVVEERFKLSKPFYLLNTVNMDMNRKLRYVPALEESEDLHYFFNMEDLCGVHYDYLLMKLKGKTRTCYRNGCKQAYCGKSFIHLKKESQN</sequence>
<evidence type="ECO:0000313" key="1">
    <source>
        <dbReference type="EMBL" id="KAF0439331.1"/>
    </source>
</evidence>